<organism evidence="5">
    <name type="scientific">Absidia glauca</name>
    <name type="common">Pin mould</name>
    <dbReference type="NCBI Taxonomy" id="4829"/>
    <lineage>
        <taxon>Eukaryota</taxon>
        <taxon>Fungi</taxon>
        <taxon>Fungi incertae sedis</taxon>
        <taxon>Mucoromycota</taxon>
        <taxon>Mucoromycotina</taxon>
        <taxon>Mucoromycetes</taxon>
        <taxon>Mucorales</taxon>
        <taxon>Cunninghamellaceae</taxon>
        <taxon>Absidia</taxon>
    </lineage>
</organism>
<dbReference type="FunFam" id="3.40.630.30:FF:000006">
    <property type="entry name" value="Putative n-alpha-acetyltransferase 50"/>
    <property type="match status" value="1"/>
</dbReference>
<dbReference type="PROSITE" id="PS51186">
    <property type="entry name" value="GNAT"/>
    <property type="match status" value="1"/>
</dbReference>
<dbReference type="OrthoDB" id="47374at2759"/>
<feature type="region of interest" description="Disordered" evidence="3">
    <location>
        <begin position="1"/>
        <end position="29"/>
    </location>
</feature>
<dbReference type="SUPFAM" id="SSF55729">
    <property type="entry name" value="Acyl-CoA N-acyltransferases (Nat)"/>
    <property type="match status" value="1"/>
</dbReference>
<dbReference type="InParanoid" id="A0A168PEA2"/>
<dbReference type="PANTHER" id="PTHR42919">
    <property type="entry name" value="N-ALPHA-ACETYLTRANSFERASE"/>
    <property type="match status" value="1"/>
</dbReference>
<dbReference type="OMA" id="EYAGAIC"/>
<dbReference type="InterPro" id="IPR051556">
    <property type="entry name" value="N-term/lysine_N-AcTrnsfr"/>
</dbReference>
<dbReference type="GO" id="GO:0016747">
    <property type="term" value="F:acyltransferase activity, transferring groups other than amino-acyl groups"/>
    <property type="evidence" value="ECO:0007669"/>
    <property type="project" value="InterPro"/>
</dbReference>
<dbReference type="GO" id="GO:0031415">
    <property type="term" value="C:NatA complex"/>
    <property type="evidence" value="ECO:0007669"/>
    <property type="project" value="TreeGrafter"/>
</dbReference>
<feature type="compositionally biased region" description="Low complexity" evidence="3">
    <location>
        <begin position="10"/>
        <end position="29"/>
    </location>
</feature>
<evidence type="ECO:0000256" key="2">
    <source>
        <dbReference type="ARBA" id="ARBA00023315"/>
    </source>
</evidence>
<keyword evidence="1" id="KW-0808">Transferase</keyword>
<evidence type="ECO:0000313" key="6">
    <source>
        <dbReference type="Proteomes" id="UP000078561"/>
    </source>
</evidence>
<dbReference type="Proteomes" id="UP000078561">
    <property type="component" value="Unassembled WGS sequence"/>
</dbReference>
<feature type="domain" description="N-acetyltransferase" evidence="4">
    <location>
        <begin position="50"/>
        <end position="202"/>
    </location>
</feature>
<keyword evidence="6" id="KW-1185">Reference proteome</keyword>
<keyword evidence="2" id="KW-0012">Acyltransferase</keyword>
<protein>
    <recommendedName>
        <fullName evidence="4">N-acetyltransferase domain-containing protein</fullName>
    </recommendedName>
</protein>
<dbReference type="Gene3D" id="3.40.630.30">
    <property type="match status" value="1"/>
</dbReference>
<proteinExistence type="predicted"/>
<sequence length="208" mass="23710">MNRRLLGTKQQQQQQPQDQPPQEFSPSSTIIPSTTTLTAALSHSPPPPVVYLKNVCAWNVETLKELHLALFPVHYSDTFYQQVQNVGEFAKVVYLDDQAVGAICCRIEPELQQEGKYRVYIMTLGVLAPYRRRRLGHLLLEHIVHQAQLEPTITRIYLHVQTLNTPALAFYHGHGFQKVALARDYYKNIPNKDAYVVVRNIPHGDPSS</sequence>
<gene>
    <name evidence="5" type="primary">ABSGL_08008.1 scaffold 9429</name>
</gene>
<accession>A0A168PEA2</accession>
<dbReference type="InterPro" id="IPR016181">
    <property type="entry name" value="Acyl_CoA_acyltransferase"/>
</dbReference>
<dbReference type="EMBL" id="LT553750">
    <property type="protein sequence ID" value="SAM02237.1"/>
    <property type="molecule type" value="Genomic_DNA"/>
</dbReference>
<evidence type="ECO:0000256" key="1">
    <source>
        <dbReference type="ARBA" id="ARBA00022679"/>
    </source>
</evidence>
<dbReference type="FunCoup" id="A0A168PEA2">
    <property type="interactions" value="303"/>
</dbReference>
<name>A0A168PEA2_ABSGL</name>
<dbReference type="AlphaFoldDB" id="A0A168PEA2"/>
<evidence type="ECO:0000256" key="3">
    <source>
        <dbReference type="SAM" id="MobiDB-lite"/>
    </source>
</evidence>
<dbReference type="InterPro" id="IPR000182">
    <property type="entry name" value="GNAT_dom"/>
</dbReference>
<dbReference type="STRING" id="4829.A0A168PEA2"/>
<dbReference type="Pfam" id="PF00583">
    <property type="entry name" value="Acetyltransf_1"/>
    <property type="match status" value="1"/>
</dbReference>
<evidence type="ECO:0000259" key="4">
    <source>
        <dbReference type="PROSITE" id="PS51186"/>
    </source>
</evidence>
<dbReference type="GO" id="GO:0007064">
    <property type="term" value="P:mitotic sister chromatid cohesion"/>
    <property type="evidence" value="ECO:0007669"/>
    <property type="project" value="TreeGrafter"/>
</dbReference>
<evidence type="ECO:0000313" key="5">
    <source>
        <dbReference type="EMBL" id="SAM02237.1"/>
    </source>
</evidence>
<reference evidence="5" key="1">
    <citation type="submission" date="2016-04" db="EMBL/GenBank/DDBJ databases">
        <authorList>
            <person name="Evans L.H."/>
            <person name="Alamgir A."/>
            <person name="Owens N."/>
            <person name="Weber N.D."/>
            <person name="Virtaneva K."/>
            <person name="Barbian K."/>
            <person name="Babar A."/>
            <person name="Rosenke K."/>
        </authorList>
    </citation>
    <scope>NUCLEOTIDE SEQUENCE [LARGE SCALE GENOMIC DNA]</scope>
    <source>
        <strain evidence="5">CBS 101.48</strain>
    </source>
</reference>
<dbReference type="PANTHER" id="PTHR42919:SF8">
    <property type="entry name" value="N-ALPHA-ACETYLTRANSFERASE 50"/>
    <property type="match status" value="1"/>
</dbReference>